<proteinExistence type="predicted"/>
<dbReference type="InterPro" id="IPR006311">
    <property type="entry name" value="TAT_signal"/>
</dbReference>
<dbReference type="InterPro" id="IPR008274">
    <property type="entry name" value="AldOxase/xan_DH_MoCoBD1"/>
</dbReference>
<dbReference type="AlphaFoldDB" id="A0A422QIN9"/>
<protein>
    <submittedName>
        <fullName evidence="2">Aldehyde dehydrogenase</fullName>
    </submittedName>
</protein>
<sequence length="738" mass="78062">MRASAPASRPPRSRWQEAAMRNDLPNLPRRAFLVAGAAAGGGLLLGVVLDGASRPAMAATARTFEPNAFVLIGADGLVTITMPYIEMGQGTYTSIPMLVAEELEVGLHQVRVRHAGADDKLYGNPLLGLQITGGSTSMRAAWLPMRQAGAAARVMLVQAAASQWKVSPSQCQARNGEVVHRPSGRRLKYGALAAQAAALPVPAPADVKLKEPADFVLIGKPGKRLDTPLKVNGSAKYGIDAMVPGMKFAALAQSPAFGGSLKSVDERRALAVKGVRQVVKLDDCVAVIADHTGAARKGLAALEIVWDDGPNAKVDSAALSTALARAAEGPAAKVRQEGEPAKAGGKRIAATYEQPYLIHAAMEPLNCTVHVKDGSCELWLGTQVMTLSRAAAARAAGLEPDQVTVHNHYLGGGFGRRLEVDMVIRAVQIARHVKGPVKVTWSREEDTQHDIYRGGFYDRIEARVDGEGMPLAWNHRITGPSTIKRFFPAGYVNGFDEEVVEGAMHPPYAFPSMLVEYVNHEPPVPTGFWRGVGPAHNLFVVESFIDELAAAAGKDPVAYRSALLKDNPRALAVLRLAADKAGWGKPLQEGSGQGRGVSLQHVFGTYLALVTDVAVSKDGEVAVKRVVAAVDTGVAINPDTIRAQLESGINFGISAALWGKATVAGGRIQQSNFHDVRVLRINEAPVIETHIVASREAPGGIGEPGTAALFPSLANAVFAATGKRVRTLPIGPEQLQGA</sequence>
<feature type="domain" description="Aldehyde oxidase/xanthine dehydrogenase a/b hammerhead" evidence="1">
    <location>
        <begin position="232"/>
        <end position="310"/>
    </location>
</feature>
<dbReference type="PIRSF" id="PIRSF036389">
    <property type="entry name" value="IOR_B"/>
    <property type="match status" value="1"/>
</dbReference>
<dbReference type="InterPro" id="IPR000674">
    <property type="entry name" value="Ald_Oxase/Xan_DH_a/b"/>
</dbReference>
<evidence type="ECO:0000313" key="2">
    <source>
        <dbReference type="EMBL" id="RNF29791.1"/>
    </source>
</evidence>
<dbReference type="EMBL" id="JSAB01000169">
    <property type="protein sequence ID" value="RNF29791.1"/>
    <property type="molecule type" value="Genomic_DNA"/>
</dbReference>
<evidence type="ECO:0000259" key="1">
    <source>
        <dbReference type="SMART" id="SM01008"/>
    </source>
</evidence>
<dbReference type="PROSITE" id="PS51318">
    <property type="entry name" value="TAT"/>
    <property type="match status" value="1"/>
</dbReference>
<dbReference type="InterPro" id="IPR052516">
    <property type="entry name" value="N-heterocyclic_Hydroxylase"/>
</dbReference>
<dbReference type="SMART" id="SM01008">
    <property type="entry name" value="Ald_Xan_dh_C"/>
    <property type="match status" value="1"/>
</dbReference>
<dbReference type="Gene3D" id="3.90.1170.50">
    <property type="entry name" value="Aldehyde oxidase/xanthine dehydrogenase, a/b hammerhead"/>
    <property type="match status" value="1"/>
</dbReference>
<keyword evidence="3" id="KW-1185">Reference proteome</keyword>
<dbReference type="PANTHER" id="PTHR47495:SF2">
    <property type="entry name" value="ALDEHYDE DEHYDROGENASE"/>
    <property type="match status" value="1"/>
</dbReference>
<gene>
    <name evidence="2" type="ORF">NM04_16070</name>
</gene>
<dbReference type="Pfam" id="PF20256">
    <property type="entry name" value="MoCoBD_2"/>
    <property type="match status" value="2"/>
</dbReference>
<dbReference type="SUPFAM" id="SSF56003">
    <property type="entry name" value="Molybdenum cofactor-binding domain"/>
    <property type="match status" value="2"/>
</dbReference>
<accession>A0A422QIN9</accession>
<dbReference type="GO" id="GO:0016491">
    <property type="term" value="F:oxidoreductase activity"/>
    <property type="evidence" value="ECO:0007669"/>
    <property type="project" value="InterPro"/>
</dbReference>
<dbReference type="Pfam" id="PF02738">
    <property type="entry name" value="MoCoBD_1"/>
    <property type="match status" value="1"/>
</dbReference>
<reference evidence="2" key="1">
    <citation type="submission" date="2014-10" db="EMBL/GenBank/DDBJ databases">
        <title>Massilia sp. genome.</title>
        <authorList>
            <person name="Xu B."/>
            <person name="Dai L."/>
            <person name="Huang Z."/>
        </authorList>
    </citation>
    <scope>NUCLEOTIDE SEQUENCE [LARGE SCALE GENOMIC DNA]</scope>
    <source>
        <strain evidence="2">CFS-1</strain>
    </source>
</reference>
<organism evidence="2 3">
    <name type="scientific">Massilia aurea</name>
    <dbReference type="NCBI Taxonomy" id="373040"/>
    <lineage>
        <taxon>Bacteria</taxon>
        <taxon>Pseudomonadati</taxon>
        <taxon>Pseudomonadota</taxon>
        <taxon>Betaproteobacteria</taxon>
        <taxon>Burkholderiales</taxon>
        <taxon>Oxalobacteraceae</taxon>
        <taxon>Telluria group</taxon>
        <taxon>Massilia</taxon>
    </lineage>
</organism>
<dbReference type="InterPro" id="IPR037165">
    <property type="entry name" value="AldOxase/xan_DH_Mopterin-bd_sf"/>
</dbReference>
<dbReference type="InterPro" id="IPR012368">
    <property type="entry name" value="OxRdtase_Mopterin-bd_su_IorB"/>
</dbReference>
<name>A0A422QIN9_9BURK</name>
<dbReference type="Gene3D" id="3.30.365.10">
    <property type="entry name" value="Aldehyde oxidase/xanthine dehydrogenase, molybdopterin binding domain"/>
    <property type="match status" value="5"/>
</dbReference>
<dbReference type="InterPro" id="IPR046867">
    <property type="entry name" value="AldOxase/xan_DH_MoCoBD2"/>
</dbReference>
<evidence type="ECO:0000313" key="3">
    <source>
        <dbReference type="Proteomes" id="UP000283254"/>
    </source>
</evidence>
<comment type="caution">
    <text evidence="2">The sequence shown here is derived from an EMBL/GenBank/DDBJ whole genome shotgun (WGS) entry which is preliminary data.</text>
</comment>
<dbReference type="Proteomes" id="UP000283254">
    <property type="component" value="Unassembled WGS sequence"/>
</dbReference>
<dbReference type="PANTHER" id="PTHR47495">
    <property type="entry name" value="ALDEHYDE DEHYDROGENASE"/>
    <property type="match status" value="1"/>
</dbReference>